<protein>
    <recommendedName>
        <fullName evidence="5">MCF2L</fullName>
    </recommendedName>
</protein>
<proteinExistence type="predicted"/>
<feature type="compositionally biased region" description="Acidic residues" evidence="2">
    <location>
        <begin position="100"/>
        <end position="110"/>
    </location>
</feature>
<dbReference type="Proteomes" id="UP001501940">
    <property type="component" value="Chromosome 11"/>
</dbReference>
<feature type="region of interest" description="Disordered" evidence="2">
    <location>
        <begin position="77"/>
        <end position="110"/>
    </location>
</feature>
<keyword evidence="1" id="KW-0344">Guanine-nucleotide releasing factor</keyword>
<dbReference type="GO" id="GO:0005085">
    <property type="term" value="F:guanyl-nucleotide exchange factor activity"/>
    <property type="evidence" value="ECO:0007669"/>
    <property type="project" value="UniProtKB-KW"/>
</dbReference>
<dbReference type="PANTHER" id="PTHR22826">
    <property type="entry name" value="RHO GUANINE EXCHANGE FACTOR-RELATED"/>
    <property type="match status" value="1"/>
</dbReference>
<keyword evidence="4" id="KW-1185">Reference proteome</keyword>
<evidence type="ECO:0000256" key="2">
    <source>
        <dbReference type="SAM" id="MobiDB-lite"/>
    </source>
</evidence>
<dbReference type="PANTHER" id="PTHR22826:SF115">
    <property type="entry name" value="GUANINE NUCLEOTIDE EXCHANGE FACTOR DBS"/>
    <property type="match status" value="1"/>
</dbReference>
<reference evidence="3" key="3">
    <citation type="submission" date="2025-09" db="UniProtKB">
        <authorList>
            <consortium name="Ensembl"/>
        </authorList>
    </citation>
    <scope>IDENTIFICATION</scope>
</reference>
<reference evidence="3 4" key="1">
    <citation type="submission" date="2022-01" db="EMBL/GenBank/DDBJ databases">
        <title>A chromosome-scale genome assembly of the false clownfish, Amphiprion ocellaris.</title>
        <authorList>
            <person name="Ryu T."/>
        </authorList>
    </citation>
    <scope>NUCLEOTIDE SEQUENCE [LARGE SCALE GENOMIC DNA]</scope>
</reference>
<dbReference type="GO" id="GO:0005737">
    <property type="term" value="C:cytoplasm"/>
    <property type="evidence" value="ECO:0007669"/>
    <property type="project" value="TreeGrafter"/>
</dbReference>
<evidence type="ECO:0000256" key="1">
    <source>
        <dbReference type="ARBA" id="ARBA00022658"/>
    </source>
</evidence>
<dbReference type="GO" id="GO:0035025">
    <property type="term" value="P:positive regulation of Rho protein signal transduction"/>
    <property type="evidence" value="ECO:0007669"/>
    <property type="project" value="TreeGrafter"/>
</dbReference>
<feature type="region of interest" description="Disordered" evidence="2">
    <location>
        <begin position="1"/>
        <end position="23"/>
    </location>
</feature>
<organism evidence="3 4">
    <name type="scientific">Amphiprion ocellaris</name>
    <name type="common">Clown anemonefish</name>
    <dbReference type="NCBI Taxonomy" id="80972"/>
    <lineage>
        <taxon>Eukaryota</taxon>
        <taxon>Metazoa</taxon>
        <taxon>Chordata</taxon>
        <taxon>Craniata</taxon>
        <taxon>Vertebrata</taxon>
        <taxon>Euteleostomi</taxon>
        <taxon>Actinopterygii</taxon>
        <taxon>Neopterygii</taxon>
        <taxon>Teleostei</taxon>
        <taxon>Neoteleostei</taxon>
        <taxon>Acanthomorphata</taxon>
        <taxon>Ovalentaria</taxon>
        <taxon>Pomacentridae</taxon>
        <taxon>Amphiprion</taxon>
    </lineage>
</organism>
<accession>A0AAQ5ZR90</accession>
<evidence type="ECO:0008006" key="5">
    <source>
        <dbReference type="Google" id="ProtNLM"/>
    </source>
</evidence>
<evidence type="ECO:0000313" key="3">
    <source>
        <dbReference type="Ensembl" id="ENSAOCP00000066295.1"/>
    </source>
</evidence>
<dbReference type="Ensembl" id="ENSAOCT00000041248.1">
    <property type="protein sequence ID" value="ENSAOCP00000066295.1"/>
    <property type="gene ID" value="ENSAOCG00000027376.1"/>
</dbReference>
<dbReference type="GeneTree" id="ENSGT00940000157874"/>
<sequence length="215" mass="24220">MLQKSSEQDWNRRMGGEEMEDSGFSVEEEAEVMLDSGFCMNPEDSELFKAEQMIVCSVECEEKEEFVIIGCTDFPERRKENAGGDGEGRTQGVENRETDDLTEGSEEENVEAGLDVCSVPGEENGGLVRISLEEVERYYRFSRRCHWLCDEIMQLDSSPLRAADITPDLKKQFAFLSGGRGDNGSPIIVFPEFPAFGEITDREFHNVLTYLTSVP</sequence>
<reference evidence="3" key="2">
    <citation type="submission" date="2025-08" db="UniProtKB">
        <authorList>
            <consortium name="Ensembl"/>
        </authorList>
    </citation>
    <scope>IDENTIFICATION</scope>
</reference>
<feature type="compositionally biased region" description="Basic and acidic residues" evidence="2">
    <location>
        <begin position="77"/>
        <end position="99"/>
    </location>
</feature>
<evidence type="ECO:0000313" key="4">
    <source>
        <dbReference type="Proteomes" id="UP001501940"/>
    </source>
</evidence>
<dbReference type="AlphaFoldDB" id="A0AAQ5ZR90"/>
<dbReference type="InterPro" id="IPR051336">
    <property type="entry name" value="RhoGEF_Guanine_NuclExch_SF"/>
</dbReference>
<name>A0AAQ5ZR90_AMPOC</name>
<feature type="compositionally biased region" description="Basic and acidic residues" evidence="2">
    <location>
        <begin position="1"/>
        <end position="16"/>
    </location>
</feature>